<evidence type="ECO:0000313" key="1">
    <source>
        <dbReference type="EMBL" id="MDU8999092.1"/>
    </source>
</evidence>
<organism evidence="1 2">
    <name type="scientific">Streptomyces mirabilis</name>
    <dbReference type="NCBI Taxonomy" id="68239"/>
    <lineage>
        <taxon>Bacteria</taxon>
        <taxon>Bacillati</taxon>
        <taxon>Actinomycetota</taxon>
        <taxon>Actinomycetes</taxon>
        <taxon>Kitasatosporales</taxon>
        <taxon>Streptomycetaceae</taxon>
        <taxon>Streptomyces</taxon>
    </lineage>
</organism>
<dbReference type="RefSeq" id="WP_316735747.1">
    <property type="nucleotide sequence ID" value="NZ_JARAKF010000001.1"/>
</dbReference>
<dbReference type="PROSITE" id="PS51257">
    <property type="entry name" value="PROKAR_LIPOPROTEIN"/>
    <property type="match status" value="1"/>
</dbReference>
<name>A0ABU3UYU5_9ACTN</name>
<gene>
    <name evidence="1" type="ORF">PU648_43460</name>
</gene>
<accession>A0ABU3UYU5</accession>
<comment type="caution">
    <text evidence="1">The sequence shown here is derived from an EMBL/GenBank/DDBJ whole genome shotgun (WGS) entry which is preliminary data.</text>
</comment>
<protein>
    <submittedName>
        <fullName evidence="1">Uncharacterized protein</fullName>
    </submittedName>
</protein>
<sequence>MRHTVIPRAVGAVRHATSVVGITPAQVALACLIAQGRYVVAP</sequence>
<reference evidence="1 2" key="1">
    <citation type="submission" date="2023-02" db="EMBL/GenBank/DDBJ databases">
        <authorList>
            <person name="Maleckis M."/>
        </authorList>
    </citation>
    <scope>NUCLEOTIDE SEQUENCE [LARGE SCALE GENOMIC DNA]</scope>
    <source>
        <strain evidence="1 2">P8-A2</strain>
    </source>
</reference>
<proteinExistence type="predicted"/>
<keyword evidence="2" id="KW-1185">Reference proteome</keyword>
<dbReference type="EMBL" id="JARAKF010000001">
    <property type="protein sequence ID" value="MDU8999092.1"/>
    <property type="molecule type" value="Genomic_DNA"/>
</dbReference>
<dbReference type="Proteomes" id="UP001257627">
    <property type="component" value="Unassembled WGS sequence"/>
</dbReference>
<evidence type="ECO:0000313" key="2">
    <source>
        <dbReference type="Proteomes" id="UP001257627"/>
    </source>
</evidence>